<dbReference type="InterPro" id="IPR050103">
    <property type="entry name" value="Class-III_PLP-dep_AT"/>
</dbReference>
<dbReference type="Gene3D" id="3.40.640.10">
    <property type="entry name" value="Type I PLP-dependent aspartate aminotransferase-like (Major domain)"/>
    <property type="match status" value="1"/>
</dbReference>
<dbReference type="EMBL" id="DXGG01000173">
    <property type="protein sequence ID" value="HIW87713.1"/>
    <property type="molecule type" value="Genomic_DNA"/>
</dbReference>
<protein>
    <submittedName>
        <fullName evidence="6">Aspartate aminotransferase family protein</fullName>
    </submittedName>
</protein>
<dbReference type="InterPro" id="IPR015421">
    <property type="entry name" value="PyrdxlP-dep_Trfase_major"/>
</dbReference>
<keyword evidence="2 6" id="KW-0032">Aminotransferase</keyword>
<reference evidence="6" key="1">
    <citation type="journal article" date="2021" name="PeerJ">
        <title>Extensive microbial diversity within the chicken gut microbiome revealed by metagenomics and culture.</title>
        <authorList>
            <person name="Gilroy R."/>
            <person name="Ravi A."/>
            <person name="Getino M."/>
            <person name="Pursley I."/>
            <person name="Horton D.L."/>
            <person name="Alikhan N.F."/>
            <person name="Baker D."/>
            <person name="Gharbi K."/>
            <person name="Hall N."/>
            <person name="Watson M."/>
            <person name="Adriaenssens E.M."/>
            <person name="Foster-Nyarko E."/>
            <person name="Jarju S."/>
            <person name="Secka A."/>
            <person name="Antonio M."/>
            <person name="Oren A."/>
            <person name="Chaudhuri R.R."/>
            <person name="La Ragione R."/>
            <person name="Hildebrand F."/>
            <person name="Pallen M.J."/>
        </authorList>
    </citation>
    <scope>NUCLEOTIDE SEQUENCE</scope>
    <source>
        <strain evidence="6">Gambia16-930</strain>
    </source>
</reference>
<dbReference type="PIRSF" id="PIRSF000521">
    <property type="entry name" value="Transaminase_4ab_Lys_Orn"/>
    <property type="match status" value="1"/>
</dbReference>
<dbReference type="AlphaFoldDB" id="A0A9D1RII0"/>
<keyword evidence="3" id="KW-0808">Transferase</keyword>
<keyword evidence="4 5" id="KW-0663">Pyridoxal phosphate</keyword>
<evidence type="ECO:0000256" key="1">
    <source>
        <dbReference type="ARBA" id="ARBA00001933"/>
    </source>
</evidence>
<dbReference type="PANTHER" id="PTHR11986:SF79">
    <property type="entry name" value="ACETYLORNITHINE AMINOTRANSFERASE, MITOCHONDRIAL"/>
    <property type="match status" value="1"/>
</dbReference>
<evidence type="ECO:0000256" key="4">
    <source>
        <dbReference type="ARBA" id="ARBA00022898"/>
    </source>
</evidence>
<reference evidence="6" key="2">
    <citation type="submission" date="2021-04" db="EMBL/GenBank/DDBJ databases">
        <authorList>
            <person name="Gilroy R."/>
        </authorList>
    </citation>
    <scope>NUCLEOTIDE SEQUENCE</scope>
    <source>
        <strain evidence="6">Gambia16-930</strain>
    </source>
</reference>
<dbReference type="InterPro" id="IPR015422">
    <property type="entry name" value="PyrdxlP-dep_Trfase_small"/>
</dbReference>
<dbReference type="Proteomes" id="UP000824267">
    <property type="component" value="Unassembled WGS sequence"/>
</dbReference>
<evidence type="ECO:0000313" key="6">
    <source>
        <dbReference type="EMBL" id="HIW87713.1"/>
    </source>
</evidence>
<dbReference type="PANTHER" id="PTHR11986">
    <property type="entry name" value="AMINOTRANSFERASE CLASS III"/>
    <property type="match status" value="1"/>
</dbReference>
<evidence type="ECO:0000256" key="5">
    <source>
        <dbReference type="RuleBase" id="RU003560"/>
    </source>
</evidence>
<comment type="caution">
    <text evidence="6">The sequence shown here is derived from an EMBL/GenBank/DDBJ whole genome shotgun (WGS) entry which is preliminary data.</text>
</comment>
<name>A0A9D1RII0_9BACT</name>
<dbReference type="PROSITE" id="PS00600">
    <property type="entry name" value="AA_TRANSFER_CLASS_3"/>
    <property type="match status" value="1"/>
</dbReference>
<dbReference type="Gene3D" id="3.90.1150.10">
    <property type="entry name" value="Aspartate Aminotransferase, domain 1"/>
    <property type="match status" value="1"/>
</dbReference>
<dbReference type="FunFam" id="3.40.640.10:FF:000004">
    <property type="entry name" value="Acetylornithine aminotransferase"/>
    <property type="match status" value="1"/>
</dbReference>
<proteinExistence type="inferred from homology"/>
<dbReference type="CDD" id="cd00610">
    <property type="entry name" value="OAT_like"/>
    <property type="match status" value="1"/>
</dbReference>
<dbReference type="GO" id="GO:0008483">
    <property type="term" value="F:transaminase activity"/>
    <property type="evidence" value="ECO:0007669"/>
    <property type="project" value="UniProtKB-KW"/>
</dbReference>
<dbReference type="InterPro" id="IPR005814">
    <property type="entry name" value="Aminotrans_3"/>
</dbReference>
<evidence type="ECO:0000313" key="7">
    <source>
        <dbReference type="Proteomes" id="UP000824267"/>
    </source>
</evidence>
<sequence>MKTTVSEFREYIAQVGEIDQIMIDVDRAEGIHVWDTSGKEYMDMLSGICVGNVGHRNPRVVDAVRKQTERYMHVMVYGEFVQSPQLEYFKRLKKYLPDSFAQIFYVNSGSEAIEGAIKAARLFNRRSEIISCRNSYHGSTLGAVSMLSEEKFTQPFRPLIPDCNHIRYNCFEDIEKITEKTCCVVMEAVAVGTGVELPEKNYLKQVRERCTEKGAVLIFDEIQTGFGRTGKLFAFEHFDAVPDILCIAKGMGGGMPIGAFTGKKDIMLALNNGHPLIGHATTFGGHPVCCSAALAVLEAIMEDDLMRDVDKKGEMYRTLLKHPLIKDVRGIGLFNCIELREDVNWQNALKACSSNGIITGTHLFNPQCLSLKPALIITPEQIKESIDRIHTALDSL</sequence>
<gene>
    <name evidence="6" type="ORF">IAC47_05505</name>
</gene>
<evidence type="ECO:0000256" key="3">
    <source>
        <dbReference type="ARBA" id="ARBA00022679"/>
    </source>
</evidence>
<comment type="similarity">
    <text evidence="5">Belongs to the class-III pyridoxal-phosphate-dependent aminotransferase family.</text>
</comment>
<dbReference type="InterPro" id="IPR015424">
    <property type="entry name" value="PyrdxlP-dep_Trfase"/>
</dbReference>
<dbReference type="InterPro" id="IPR049704">
    <property type="entry name" value="Aminotrans_3_PPA_site"/>
</dbReference>
<dbReference type="GO" id="GO:0030170">
    <property type="term" value="F:pyridoxal phosphate binding"/>
    <property type="evidence" value="ECO:0007669"/>
    <property type="project" value="InterPro"/>
</dbReference>
<evidence type="ECO:0000256" key="2">
    <source>
        <dbReference type="ARBA" id="ARBA00022576"/>
    </source>
</evidence>
<dbReference type="GO" id="GO:0042802">
    <property type="term" value="F:identical protein binding"/>
    <property type="evidence" value="ECO:0007669"/>
    <property type="project" value="TreeGrafter"/>
</dbReference>
<organism evidence="6 7">
    <name type="scientific">Candidatus Onthomorpha intestinigallinarum</name>
    <dbReference type="NCBI Taxonomy" id="2840880"/>
    <lineage>
        <taxon>Bacteria</taxon>
        <taxon>Pseudomonadati</taxon>
        <taxon>Bacteroidota</taxon>
        <taxon>Bacteroidia</taxon>
        <taxon>Bacteroidales</taxon>
        <taxon>Candidatus Onthomorpha</taxon>
    </lineage>
</organism>
<accession>A0A9D1RII0</accession>
<comment type="cofactor">
    <cofactor evidence="1">
        <name>pyridoxal 5'-phosphate</name>
        <dbReference type="ChEBI" id="CHEBI:597326"/>
    </cofactor>
</comment>
<dbReference type="Pfam" id="PF00202">
    <property type="entry name" value="Aminotran_3"/>
    <property type="match status" value="1"/>
</dbReference>
<dbReference type="SUPFAM" id="SSF53383">
    <property type="entry name" value="PLP-dependent transferases"/>
    <property type="match status" value="1"/>
</dbReference>